<dbReference type="InterPro" id="IPR031983">
    <property type="entry name" value="DUF4786"/>
</dbReference>
<feature type="chain" id="PRO_5042822167" evidence="1">
    <location>
        <begin position="29"/>
        <end position="222"/>
    </location>
</feature>
<evidence type="ECO:0000256" key="1">
    <source>
        <dbReference type="SAM" id="SignalP"/>
    </source>
</evidence>
<gene>
    <name evidence="2" type="ORF">V9T40_012284</name>
</gene>
<protein>
    <submittedName>
        <fullName evidence="2">Uncharacterized protein</fullName>
    </submittedName>
</protein>
<dbReference type="EMBL" id="JBBCAQ010000036">
    <property type="protein sequence ID" value="KAK7575998.1"/>
    <property type="molecule type" value="Genomic_DNA"/>
</dbReference>
<comment type="caution">
    <text evidence="2">The sequence shown here is derived from an EMBL/GenBank/DDBJ whole genome shotgun (WGS) entry which is preliminary data.</text>
</comment>
<sequence>MIFMHRAAALNILLASIANIIVASGTSAKDISLFKPVLPPKALSNHESRKFDIFNDEEIRKFLPIPMSKYYQAEKNLQAMGSSILPDTKIPSITNDLMDSPIFYFRMPVSAPFIYFSNFDEPPQYPAFTPYNVASAATFPIHPLHLPIPFTSNGKPSHIYKFPQSDITNEKPTTKPKVTTTQKPVVNLNKGPYQFNGKPADIYLLQDSFSSFFENSLNNFYP</sequence>
<dbReference type="Pfam" id="PF16027">
    <property type="entry name" value="DUF4786"/>
    <property type="match status" value="1"/>
</dbReference>
<feature type="signal peptide" evidence="1">
    <location>
        <begin position="1"/>
        <end position="28"/>
    </location>
</feature>
<dbReference type="AlphaFoldDB" id="A0AAN9T716"/>
<name>A0AAN9T716_9HEMI</name>
<keyword evidence="1" id="KW-0732">Signal</keyword>
<organism evidence="2 3">
    <name type="scientific">Parthenolecanium corni</name>
    <dbReference type="NCBI Taxonomy" id="536013"/>
    <lineage>
        <taxon>Eukaryota</taxon>
        <taxon>Metazoa</taxon>
        <taxon>Ecdysozoa</taxon>
        <taxon>Arthropoda</taxon>
        <taxon>Hexapoda</taxon>
        <taxon>Insecta</taxon>
        <taxon>Pterygota</taxon>
        <taxon>Neoptera</taxon>
        <taxon>Paraneoptera</taxon>
        <taxon>Hemiptera</taxon>
        <taxon>Sternorrhyncha</taxon>
        <taxon>Coccoidea</taxon>
        <taxon>Coccidae</taxon>
        <taxon>Parthenolecanium</taxon>
    </lineage>
</organism>
<dbReference type="Proteomes" id="UP001367676">
    <property type="component" value="Unassembled WGS sequence"/>
</dbReference>
<proteinExistence type="predicted"/>
<evidence type="ECO:0000313" key="2">
    <source>
        <dbReference type="EMBL" id="KAK7575998.1"/>
    </source>
</evidence>
<reference evidence="2 3" key="1">
    <citation type="submission" date="2024-03" db="EMBL/GenBank/DDBJ databases">
        <title>Adaptation during the transition from Ophiocordyceps entomopathogen to insect associate is accompanied by gene loss and intensified selection.</title>
        <authorList>
            <person name="Ward C.M."/>
            <person name="Onetto C.A."/>
            <person name="Borneman A.R."/>
        </authorList>
    </citation>
    <scope>NUCLEOTIDE SEQUENCE [LARGE SCALE GENOMIC DNA]</scope>
    <source>
        <strain evidence="2">AWRI1</strain>
        <tissue evidence="2">Single Adult Female</tissue>
    </source>
</reference>
<evidence type="ECO:0000313" key="3">
    <source>
        <dbReference type="Proteomes" id="UP001367676"/>
    </source>
</evidence>
<accession>A0AAN9T716</accession>
<keyword evidence="3" id="KW-1185">Reference proteome</keyword>